<dbReference type="Gene3D" id="1.10.3210.10">
    <property type="entry name" value="Hypothetical protein af1432"/>
    <property type="match status" value="1"/>
</dbReference>
<protein>
    <submittedName>
        <fullName evidence="2">HD domain-containing protein</fullName>
    </submittedName>
</protein>
<reference evidence="2" key="1">
    <citation type="submission" date="2016-11" db="EMBL/GenBank/DDBJ databases">
        <authorList>
            <person name="Varghese N."/>
            <person name="Submissions S."/>
        </authorList>
    </citation>
    <scope>NUCLEOTIDE SEQUENCE [LARGE SCALE GENOMIC DNA]</scope>
    <source>
        <strain evidence="2">DSM 16785</strain>
    </source>
</reference>
<dbReference type="InterPro" id="IPR037522">
    <property type="entry name" value="HD_GYP_dom"/>
</dbReference>
<proteinExistence type="predicted"/>
<sequence>MKKHTIYGAKILNEPDFKIAKNIALYHHEKYNGNGYPYGLKGNDIPIEAQIVSHADVYDALRSNRPYKKGFSHNIAVEIILNGDNRTNPEDFNPKILKIFRTYHMEFKKLYDEYKENN</sequence>
<dbReference type="PROSITE" id="PS51832">
    <property type="entry name" value="HD_GYP"/>
    <property type="match status" value="1"/>
</dbReference>
<dbReference type="SUPFAM" id="SSF109604">
    <property type="entry name" value="HD-domain/PDEase-like"/>
    <property type="match status" value="1"/>
</dbReference>
<comment type="caution">
    <text evidence="2">The sequence shown here is derived from an EMBL/GenBank/DDBJ whole genome shotgun (WGS) entry which is preliminary data.</text>
</comment>
<name>A0A1M5A9Y9_MARH1</name>
<dbReference type="STRING" id="1122195.SAMN02745164_02137"/>
<evidence type="ECO:0000313" key="2">
    <source>
        <dbReference type="EMBL" id="SHF26897.1"/>
    </source>
</evidence>
<dbReference type="InterPro" id="IPR052020">
    <property type="entry name" value="Cyclic_di-GMP/3'3'-cGAMP_PDE"/>
</dbReference>
<dbReference type="PANTHER" id="PTHR45228:SF8">
    <property type="entry name" value="TWO-COMPONENT RESPONSE REGULATOR-RELATED"/>
    <property type="match status" value="1"/>
</dbReference>
<gene>
    <name evidence="2" type="ORF">SAMN02745164_02137</name>
</gene>
<dbReference type="EMBL" id="FQUI01000055">
    <property type="protein sequence ID" value="SHF26897.1"/>
    <property type="molecule type" value="Genomic_DNA"/>
</dbReference>
<dbReference type="PANTHER" id="PTHR45228">
    <property type="entry name" value="CYCLIC DI-GMP PHOSPHODIESTERASE TM_0186-RELATED"/>
    <property type="match status" value="1"/>
</dbReference>
<keyword evidence="3" id="KW-1185">Reference proteome</keyword>
<organism evidence="2 3">
    <name type="scientific">Marinitoga hydrogenitolerans (strain DSM 16785 / JCM 12826 / AT1271)</name>
    <dbReference type="NCBI Taxonomy" id="1122195"/>
    <lineage>
        <taxon>Bacteria</taxon>
        <taxon>Thermotogati</taxon>
        <taxon>Thermotogota</taxon>
        <taxon>Thermotogae</taxon>
        <taxon>Petrotogales</taxon>
        <taxon>Petrotogaceae</taxon>
        <taxon>Marinitoga</taxon>
    </lineage>
</organism>
<feature type="domain" description="HD-GYP" evidence="1">
    <location>
        <begin position="1"/>
        <end position="116"/>
    </location>
</feature>
<dbReference type="CDD" id="cd00077">
    <property type="entry name" value="HDc"/>
    <property type="match status" value="1"/>
</dbReference>
<dbReference type="AlphaFoldDB" id="A0A1M5A9Y9"/>
<evidence type="ECO:0000259" key="1">
    <source>
        <dbReference type="PROSITE" id="PS51832"/>
    </source>
</evidence>
<accession>A0A1M5A9Y9</accession>
<dbReference type="Proteomes" id="UP000184334">
    <property type="component" value="Unassembled WGS sequence"/>
</dbReference>
<evidence type="ECO:0000313" key="3">
    <source>
        <dbReference type="Proteomes" id="UP000184334"/>
    </source>
</evidence>
<dbReference type="Pfam" id="PF13487">
    <property type="entry name" value="HD_5"/>
    <property type="match status" value="1"/>
</dbReference>
<dbReference type="InterPro" id="IPR003607">
    <property type="entry name" value="HD/PDEase_dom"/>
</dbReference>
<dbReference type="OrthoDB" id="49429at2"/>